<dbReference type="OrthoDB" id="3509362at2759"/>
<dbReference type="GO" id="GO:0000976">
    <property type="term" value="F:transcription cis-regulatory region binding"/>
    <property type="evidence" value="ECO:0007669"/>
    <property type="project" value="TreeGrafter"/>
</dbReference>
<dbReference type="EMBL" id="QUQM01000006">
    <property type="protein sequence ID" value="KAA8644065.1"/>
    <property type="molecule type" value="Genomic_DNA"/>
</dbReference>
<accession>A0A5M9MAJ6</accession>
<dbReference type="PANTHER" id="PTHR37534">
    <property type="entry name" value="TRANSCRIPTIONAL ACTIVATOR PROTEIN UGA3"/>
    <property type="match status" value="1"/>
</dbReference>
<dbReference type="GO" id="GO:0045944">
    <property type="term" value="P:positive regulation of transcription by RNA polymerase II"/>
    <property type="evidence" value="ECO:0007669"/>
    <property type="project" value="TreeGrafter"/>
</dbReference>
<dbReference type="Pfam" id="PF11951">
    <property type="entry name" value="Fungal_trans_2"/>
    <property type="match status" value="1"/>
</dbReference>
<dbReference type="GeneID" id="54330965"/>
<dbReference type="InterPro" id="IPR021858">
    <property type="entry name" value="Fun_TF"/>
</dbReference>
<sequence>MAETTDMIKAETAMTAMTLCTNDVCNGNMHIWRTHLSGVMQLLTAMLSTQKRSIDMTDPFVVCLVKWFTTLDILACMSGVGLTEMCKGQNSLLEQMPDPRTQSVDDICGYSLELIPMLVQVAQLACQTGMHAAADPLVSVLSPQQIIEEAQILEAAVYSIADRKGSEDTVRIHGVELASELQHTHLAFVHSTLLYLHRRVQLLPKDHPTVRTDIRNILDAVERIQPSSPSNILILWPIFNAGCETDDISERDQIQTRMANMQNRGMGNFTRARGLMKEVWASNSTLTWDVYFANLGRELVLF</sequence>
<reference evidence="3 4" key="1">
    <citation type="submission" date="2019-08" db="EMBL/GenBank/DDBJ databases">
        <title>The genome sequence of a newly discovered highly antifungal drug resistant Aspergillus species, Aspergillus tanneri NIH 1004.</title>
        <authorList>
            <person name="Mounaud S."/>
            <person name="Singh I."/>
            <person name="Joardar V."/>
            <person name="Pakala S."/>
            <person name="Pakala S."/>
            <person name="Venepally P."/>
            <person name="Chung J.K."/>
            <person name="Losada L."/>
            <person name="Nierman W.C."/>
        </authorList>
    </citation>
    <scope>NUCLEOTIDE SEQUENCE [LARGE SCALE GENOMIC DNA]</scope>
    <source>
        <strain evidence="3 4">NIH1004</strain>
    </source>
</reference>
<gene>
    <name evidence="3" type="ORF">ATNIH1004_008263</name>
</gene>
<dbReference type="GO" id="GO:0005634">
    <property type="term" value="C:nucleus"/>
    <property type="evidence" value="ECO:0007669"/>
    <property type="project" value="UniProtKB-SubCell"/>
</dbReference>
<comment type="subcellular location">
    <subcellularLocation>
        <location evidence="1">Nucleus</location>
    </subcellularLocation>
</comment>
<dbReference type="RefSeq" id="XP_033423426.1">
    <property type="nucleotide sequence ID" value="XM_033572874.1"/>
</dbReference>
<dbReference type="GO" id="GO:0003700">
    <property type="term" value="F:DNA-binding transcription factor activity"/>
    <property type="evidence" value="ECO:0007669"/>
    <property type="project" value="TreeGrafter"/>
</dbReference>
<proteinExistence type="predicted"/>
<protein>
    <submittedName>
        <fullName evidence="3">Uncharacterized protein</fullName>
    </submittedName>
</protein>
<evidence type="ECO:0000313" key="4">
    <source>
        <dbReference type="Proteomes" id="UP000324241"/>
    </source>
</evidence>
<evidence type="ECO:0000256" key="2">
    <source>
        <dbReference type="ARBA" id="ARBA00023242"/>
    </source>
</evidence>
<evidence type="ECO:0000256" key="1">
    <source>
        <dbReference type="ARBA" id="ARBA00004123"/>
    </source>
</evidence>
<dbReference type="AlphaFoldDB" id="A0A5M9MAJ6"/>
<dbReference type="Proteomes" id="UP000324241">
    <property type="component" value="Unassembled WGS sequence"/>
</dbReference>
<comment type="caution">
    <text evidence="3">The sequence shown here is derived from an EMBL/GenBank/DDBJ whole genome shotgun (WGS) entry which is preliminary data.</text>
</comment>
<dbReference type="PANTHER" id="PTHR37534:SF43">
    <property type="entry name" value="FINGER DOMAIN PROTEIN, PUTATIVE (AFU_ORTHOLOGUE AFUA_1G01850)-RELATED"/>
    <property type="match status" value="1"/>
</dbReference>
<evidence type="ECO:0000313" key="3">
    <source>
        <dbReference type="EMBL" id="KAA8644065.1"/>
    </source>
</evidence>
<keyword evidence="2" id="KW-0539">Nucleus</keyword>
<organism evidence="3 4">
    <name type="scientific">Aspergillus tanneri</name>
    <dbReference type="NCBI Taxonomy" id="1220188"/>
    <lineage>
        <taxon>Eukaryota</taxon>
        <taxon>Fungi</taxon>
        <taxon>Dikarya</taxon>
        <taxon>Ascomycota</taxon>
        <taxon>Pezizomycotina</taxon>
        <taxon>Eurotiomycetes</taxon>
        <taxon>Eurotiomycetidae</taxon>
        <taxon>Eurotiales</taxon>
        <taxon>Aspergillaceae</taxon>
        <taxon>Aspergillus</taxon>
        <taxon>Aspergillus subgen. Circumdati</taxon>
    </lineage>
</organism>
<name>A0A5M9MAJ6_9EURO</name>